<dbReference type="EMBL" id="AP022870">
    <property type="protein sequence ID" value="BCB76333.1"/>
    <property type="molecule type" value="Genomic_DNA"/>
</dbReference>
<evidence type="ECO:0000313" key="6">
    <source>
        <dbReference type="EMBL" id="BCB76333.1"/>
    </source>
</evidence>
<dbReference type="GO" id="GO:0016491">
    <property type="term" value="F:oxidoreductase activity"/>
    <property type="evidence" value="ECO:0007669"/>
    <property type="project" value="InterPro"/>
</dbReference>
<dbReference type="GO" id="GO:0046872">
    <property type="term" value="F:metal ion binding"/>
    <property type="evidence" value="ECO:0007669"/>
    <property type="project" value="UniProtKB-KW"/>
</dbReference>
<dbReference type="SFLD" id="SFLDS00029">
    <property type="entry name" value="Radical_SAM"/>
    <property type="match status" value="1"/>
</dbReference>
<dbReference type="InterPro" id="IPR026335">
    <property type="entry name" value="rSAM_SPASM_FxsB"/>
</dbReference>
<reference evidence="6 7" key="2">
    <citation type="submission" date="2020-03" db="EMBL/GenBank/DDBJ databases">
        <authorList>
            <person name="Ichikawa N."/>
            <person name="Kimura A."/>
            <person name="Kitahashi Y."/>
            <person name="Uohara A."/>
        </authorList>
    </citation>
    <scope>NUCLEOTIDE SEQUENCE [LARGE SCALE GENOMIC DNA]</scope>
    <source>
        <strain evidence="6 7">NBRC 107702</strain>
    </source>
</reference>
<dbReference type="CDD" id="cd01335">
    <property type="entry name" value="Radical_SAM"/>
    <property type="match status" value="1"/>
</dbReference>
<dbReference type="InterPro" id="IPR007197">
    <property type="entry name" value="rSAM"/>
</dbReference>
<dbReference type="RefSeq" id="WP_173036414.1">
    <property type="nucleotide sequence ID" value="NZ_AP022870.1"/>
</dbReference>
<feature type="domain" description="Radical SAM core" evidence="5">
    <location>
        <begin position="45"/>
        <end position="191"/>
    </location>
</feature>
<keyword evidence="2" id="KW-0479">Metal-binding</keyword>
<keyword evidence="7" id="KW-1185">Reference proteome</keyword>
<sequence length="414" mass="45181">MPAGRTSGPPALRSHAAWPDETLDLVALRGAGWRPTPFRDVVLKVHQRCNLACDYCYVYTMADQSWRERPTVIEPATWRAAAGRMVEHAAAHDLPSMRLVLHGGEPLLAGLDRLTALVRDFRATFDRVCRLDVQLQTNAVLLDARMLGRLRELGVRIGVSLDGTPESNDLHRRYADGRGSFAAVDRALRLLGTPEHRPAFAGLLCTVDPTVDPLACYEALLRYEPPMVDFLLPHANWSAPPVRAAGAGATPHGDWLVAVFDHWYGAARQETRVRLFEDVIALALGGAGRSEQVGLTPVAVLVVETDGAIELVDSLKSTYPGACATGLTVFADPLDAALEHPGVVARQIGSDALCDTCRSCPVHTVCGGGHYAHRFRDGDGFRNPTVYCADMLRLIHHVTRRVASDLMTRLRTDP</sequence>
<dbReference type="PANTHER" id="PTHR43273">
    <property type="entry name" value="ANAEROBIC SULFATASE-MATURATING ENZYME HOMOLOG ASLB-RELATED"/>
    <property type="match status" value="1"/>
</dbReference>
<dbReference type="AlphaFoldDB" id="A0A6F8XR77"/>
<dbReference type="GO" id="GO:0051536">
    <property type="term" value="F:iron-sulfur cluster binding"/>
    <property type="evidence" value="ECO:0007669"/>
    <property type="project" value="UniProtKB-KW"/>
</dbReference>
<evidence type="ECO:0000259" key="5">
    <source>
        <dbReference type="Pfam" id="PF04055"/>
    </source>
</evidence>
<dbReference type="NCBIfam" id="TIGR04269">
    <property type="entry name" value="SAM_SPASM_FxsB"/>
    <property type="match status" value="1"/>
</dbReference>
<evidence type="ECO:0000256" key="1">
    <source>
        <dbReference type="ARBA" id="ARBA00022691"/>
    </source>
</evidence>
<keyword evidence="3" id="KW-0408">Iron</keyword>
<dbReference type="InterPro" id="IPR058240">
    <property type="entry name" value="rSAM_sf"/>
</dbReference>
<gene>
    <name evidence="6" type="ORF">Pflav_027430</name>
</gene>
<dbReference type="InterPro" id="IPR023867">
    <property type="entry name" value="Sulphatase_maturase_rSAM"/>
</dbReference>
<evidence type="ECO:0000313" key="7">
    <source>
        <dbReference type="Proteomes" id="UP000502508"/>
    </source>
</evidence>
<dbReference type="Proteomes" id="UP000502508">
    <property type="component" value="Chromosome"/>
</dbReference>
<proteinExistence type="predicted"/>
<evidence type="ECO:0000256" key="3">
    <source>
        <dbReference type="ARBA" id="ARBA00023004"/>
    </source>
</evidence>
<dbReference type="Pfam" id="PF04055">
    <property type="entry name" value="Radical_SAM"/>
    <property type="match status" value="1"/>
</dbReference>
<evidence type="ECO:0000256" key="4">
    <source>
        <dbReference type="ARBA" id="ARBA00023014"/>
    </source>
</evidence>
<dbReference type="SFLD" id="SFLDG01072">
    <property type="entry name" value="dehydrogenase_like"/>
    <property type="match status" value="1"/>
</dbReference>
<keyword evidence="4" id="KW-0411">Iron-sulfur</keyword>
<dbReference type="SFLD" id="SFLDG01386">
    <property type="entry name" value="main_SPASM_domain-containing"/>
    <property type="match status" value="1"/>
</dbReference>
<accession>A0A6F8XR77</accession>
<reference evidence="6 7" key="1">
    <citation type="submission" date="2020-03" db="EMBL/GenBank/DDBJ databases">
        <title>Whole genome shotgun sequence of Phytohabitans flavus NBRC 107702.</title>
        <authorList>
            <person name="Komaki H."/>
            <person name="Tamura T."/>
        </authorList>
    </citation>
    <scope>NUCLEOTIDE SEQUENCE [LARGE SCALE GENOMIC DNA]</scope>
    <source>
        <strain evidence="6 7">NBRC 107702</strain>
    </source>
</reference>
<evidence type="ECO:0000256" key="2">
    <source>
        <dbReference type="ARBA" id="ARBA00022723"/>
    </source>
</evidence>
<dbReference type="SFLD" id="SFLDG01067">
    <property type="entry name" value="SPASM/twitch_domain_containing"/>
    <property type="match status" value="1"/>
</dbReference>
<dbReference type="SUPFAM" id="SSF102114">
    <property type="entry name" value="Radical SAM enzymes"/>
    <property type="match status" value="1"/>
</dbReference>
<protein>
    <recommendedName>
        <fullName evidence="5">Radical SAM core domain-containing protein</fullName>
    </recommendedName>
</protein>
<dbReference type="KEGG" id="pfla:Pflav_027430"/>
<keyword evidence="1" id="KW-0949">S-adenosyl-L-methionine</keyword>
<name>A0A6F8XR77_9ACTN</name>
<organism evidence="6 7">
    <name type="scientific">Phytohabitans flavus</name>
    <dbReference type="NCBI Taxonomy" id="1076124"/>
    <lineage>
        <taxon>Bacteria</taxon>
        <taxon>Bacillati</taxon>
        <taxon>Actinomycetota</taxon>
        <taxon>Actinomycetes</taxon>
        <taxon>Micromonosporales</taxon>
        <taxon>Micromonosporaceae</taxon>
    </lineage>
</organism>
<dbReference type="PANTHER" id="PTHR43273:SF8">
    <property type="entry name" value="RADICAL SAM DOMAIN PROTEIN"/>
    <property type="match status" value="1"/>
</dbReference>
<dbReference type="Gene3D" id="3.20.20.70">
    <property type="entry name" value="Aldolase class I"/>
    <property type="match status" value="1"/>
</dbReference>
<dbReference type="InterPro" id="IPR013785">
    <property type="entry name" value="Aldolase_TIM"/>
</dbReference>